<keyword evidence="2" id="KW-1185">Reference proteome</keyword>
<organism evidence="1 2">
    <name type="scientific">Parelaphostrongylus tenuis</name>
    <name type="common">Meningeal worm</name>
    <dbReference type="NCBI Taxonomy" id="148309"/>
    <lineage>
        <taxon>Eukaryota</taxon>
        <taxon>Metazoa</taxon>
        <taxon>Ecdysozoa</taxon>
        <taxon>Nematoda</taxon>
        <taxon>Chromadorea</taxon>
        <taxon>Rhabditida</taxon>
        <taxon>Rhabditina</taxon>
        <taxon>Rhabditomorpha</taxon>
        <taxon>Strongyloidea</taxon>
        <taxon>Metastrongylidae</taxon>
        <taxon>Parelaphostrongylus</taxon>
    </lineage>
</organism>
<gene>
    <name evidence="1" type="ORF">KIN20_025328</name>
</gene>
<proteinExistence type="predicted"/>
<dbReference type="AlphaFoldDB" id="A0AAD5MZD5"/>
<comment type="caution">
    <text evidence="1">The sequence shown here is derived from an EMBL/GenBank/DDBJ whole genome shotgun (WGS) entry which is preliminary data.</text>
</comment>
<accession>A0AAD5MZD5</accession>
<dbReference type="EMBL" id="JAHQIW010005175">
    <property type="protein sequence ID" value="KAJ1365103.1"/>
    <property type="molecule type" value="Genomic_DNA"/>
</dbReference>
<sequence length="87" mass="9975">MSSVVAVKVDYAVCTRDFCCHGKPPLDCATCRVGFQRRCQRDKFCEAPPTRVVYKRFDLAWMGRYPAWRQHSSPLLSARPSSFATRT</sequence>
<evidence type="ECO:0000313" key="1">
    <source>
        <dbReference type="EMBL" id="KAJ1365103.1"/>
    </source>
</evidence>
<dbReference type="Proteomes" id="UP001196413">
    <property type="component" value="Unassembled WGS sequence"/>
</dbReference>
<reference evidence="1" key="1">
    <citation type="submission" date="2021-06" db="EMBL/GenBank/DDBJ databases">
        <title>Parelaphostrongylus tenuis whole genome reference sequence.</title>
        <authorList>
            <person name="Garwood T.J."/>
            <person name="Larsen P.A."/>
            <person name="Fountain-Jones N.M."/>
            <person name="Garbe J.R."/>
            <person name="Macchietto M.G."/>
            <person name="Kania S.A."/>
            <person name="Gerhold R.W."/>
            <person name="Richards J.E."/>
            <person name="Wolf T.M."/>
        </authorList>
    </citation>
    <scope>NUCLEOTIDE SEQUENCE</scope>
    <source>
        <strain evidence="1">MNPRO001-30</strain>
        <tissue evidence="1">Meninges</tissue>
    </source>
</reference>
<evidence type="ECO:0000313" key="2">
    <source>
        <dbReference type="Proteomes" id="UP001196413"/>
    </source>
</evidence>
<name>A0AAD5MZD5_PARTN</name>
<protein>
    <submittedName>
        <fullName evidence="1">Uncharacterized protein</fullName>
    </submittedName>
</protein>